<evidence type="ECO:0000256" key="1">
    <source>
        <dbReference type="SAM" id="MobiDB-lite"/>
    </source>
</evidence>
<dbReference type="ExpressionAtlas" id="Q9LXR5">
    <property type="expression patterns" value="baseline and differential"/>
</dbReference>
<name>Q9LXR5_ARATH</name>
<accession>Q9LXR5</accession>
<reference key="1">
    <citation type="journal article" date="2000" name="Nature">
        <title>Sequence and analysis of chromosome 3 of the plant Arabidopsis thaliana.</title>
        <authorList>
            <consortium name="European Union Chromosome 3 Arabidopsis Sequencing Consortium"/>
            <consortium name="Institute for Genomic Research"/>
            <consortium name="Kazusa DNA Research Institute"/>
            <person name="Salanoubat M."/>
            <person name="Lemcke K."/>
            <person name="Rieger M."/>
            <person name="Ansorge W."/>
            <person name="Unseld M."/>
            <person name="Fartmann B."/>
            <person name="Valle G."/>
            <person name="Blocker H."/>
            <person name="Perez-Alonso M."/>
            <person name="Obermaier B."/>
            <person name="Delseny M."/>
            <person name="Boutry M."/>
            <person name="Grivell L.A."/>
            <person name="Mache R."/>
            <person name="Puigdomenech P."/>
            <person name="De Simone V."/>
            <person name="Choisne N."/>
            <person name="Artiguenave F."/>
            <person name="Robert C."/>
            <person name="Brottier P."/>
            <person name="Wincker P."/>
            <person name="Cattolico L."/>
            <person name="Weissenbach J."/>
            <person name="Saurin W."/>
            <person name="Quetier F."/>
            <person name="Schafer M."/>
            <person name="Muller-Auer S."/>
            <person name="Gabel C."/>
            <person name="Fuchs M."/>
            <person name="Benes V."/>
            <person name="Wurmbach E."/>
            <person name="Drzonek H."/>
            <person name="Erfle H."/>
            <person name="Jordan N."/>
            <person name="Bangert S."/>
            <person name="Wiedelmann R."/>
            <person name="Kranz H."/>
            <person name="Voss H."/>
            <person name="Holland R."/>
            <person name="Brandt P."/>
            <person name="Nyakatura G."/>
            <person name="Vezzi A."/>
            <person name="D'Angelo M."/>
            <person name="Pallavicini A."/>
            <person name="Toppo S."/>
            <person name="Simionati B."/>
            <person name="Conrad A."/>
            <person name="Hornischer K."/>
            <person name="Kauer G."/>
            <person name="Lohnert T.H."/>
            <person name="Nordsiek G."/>
            <person name="Reichelt J."/>
            <person name="Scharfe M."/>
            <person name="Schon O."/>
            <person name="Bargues M."/>
            <person name="Terol J."/>
            <person name="Climent J."/>
            <person name="Navarro P."/>
            <person name="Collado C."/>
            <person name="Perez-Perez A."/>
            <person name="Ottenwalder B."/>
            <person name="Duchemin D."/>
            <person name="Cooke R."/>
            <person name="Laudie M."/>
            <person name="Berger-Llauro C."/>
            <person name="Purnelle B."/>
            <person name="Masuy D."/>
            <person name="de Haan M."/>
            <person name="Maarse A.C."/>
            <person name="Alcaraz J.P."/>
            <person name="Cottet A."/>
            <person name="Casacuberta E."/>
            <person name="Monfort A."/>
            <person name="Argiriou A."/>
            <person name="flores M."/>
            <person name="Liguori R."/>
            <person name="Vitale D."/>
            <person name="Mannhaupt G."/>
            <person name="Haase D."/>
            <person name="Schoof H."/>
            <person name="Rudd S."/>
            <person name="Zaccaria P."/>
            <person name="Mewes H.W."/>
            <person name="Mayer K.F."/>
            <person name="Kaul S."/>
            <person name="Town C.D."/>
            <person name="Koo H.L."/>
            <person name="Tallon L.J."/>
            <person name="Jenkins J."/>
            <person name="Rooney T."/>
            <person name="Rizzo M."/>
            <person name="Walts A."/>
            <person name="Utterback T."/>
            <person name="Fujii C.Y."/>
            <person name="Shea T.P."/>
            <person name="Creasy T.H."/>
            <person name="Haas B."/>
            <person name="Maiti R."/>
            <person name="Wu D."/>
            <person name="Peterson J."/>
            <person name="Van Aken S."/>
            <person name="Pai G."/>
            <person name="Militscher J."/>
            <person name="Sellers P."/>
            <person name="Gill J.E."/>
            <person name="Feldblyum T.V."/>
            <person name="Preuss D."/>
            <person name="Lin X."/>
            <person name="Nierman W.C."/>
            <person name="Salzberg S.L."/>
            <person name="White O."/>
            <person name="Venter J.C."/>
            <person name="Fraser C.M."/>
            <person name="Kaneko T."/>
            <person name="Nakamura Y."/>
            <person name="Sato S."/>
            <person name="Kato T."/>
            <person name="Asamizu E."/>
            <person name="Sasamoto S."/>
            <person name="Kimura T."/>
            <person name="Idesawa K."/>
            <person name="Kawashima K."/>
            <person name="Kishida Y."/>
            <person name="Kiyokawa C."/>
            <person name="Kohara M."/>
            <person name="Matsumoto M."/>
            <person name="Matsuno A."/>
            <person name="Muraki A."/>
            <person name="Nakayama S."/>
            <person name="Nakazaki N."/>
            <person name="Shinpo S."/>
            <person name="Takeuchi C."/>
            <person name="Wada T."/>
            <person name="Watanabe A."/>
            <person name="Yamada M."/>
            <person name="Yasuda M."/>
            <person name="Tabata S."/>
        </authorList>
    </citation>
    <scope>NUCLEOTIDE SEQUENCE [LARGE SCALE GENOMIC DNA]</scope>
    <source>
        <strain>cv. Columbia</strain>
    </source>
</reference>
<evidence type="ECO:0000313" key="2">
    <source>
        <dbReference type="EMBL" id="CAB88304.1"/>
    </source>
</evidence>
<dbReference type="AlphaFoldDB" id="Q9LXR5"/>
<protein>
    <submittedName>
        <fullName evidence="2">Uncharacterized protein T20N10_220</fullName>
    </submittedName>
</protein>
<dbReference type="PIR" id="T49170">
    <property type="entry name" value="T49170"/>
</dbReference>
<reference evidence="2" key="2">
    <citation type="submission" date="2000-04" db="EMBL/GenBank/DDBJ databases">
        <authorList>
            <person name="D'Angelo M."/>
            <person name="Vezzi A."/>
            <person name="Modesto D."/>
            <person name="Pigazzi M."/>
            <person name="Valle G."/>
            <person name="Mewes H.W."/>
            <person name="Rudd S."/>
            <person name="Lemcke K."/>
            <person name="Mayer K.F.X."/>
            <person name="Quetier F."/>
            <person name="Salanoubat M."/>
        </authorList>
    </citation>
    <scope>NUCLEOTIDE SEQUENCE</scope>
</reference>
<feature type="compositionally biased region" description="Basic residues" evidence="1">
    <location>
        <begin position="57"/>
        <end position="73"/>
    </location>
</feature>
<dbReference type="EMBL" id="AL353032">
    <property type="protein sequence ID" value="CAB88304.1"/>
    <property type="molecule type" value="Genomic_DNA"/>
</dbReference>
<reference evidence="2" key="3">
    <citation type="submission" date="2000-04" db="EMBL/GenBank/DDBJ databases">
        <authorList>
            <person name="EU Arabidopsis sequencing project"/>
        </authorList>
    </citation>
    <scope>NUCLEOTIDE SEQUENCE</scope>
</reference>
<feature type="region of interest" description="Disordered" evidence="1">
    <location>
        <begin position="50"/>
        <end position="87"/>
    </location>
</feature>
<organism evidence="2">
    <name type="scientific">Arabidopsis thaliana</name>
    <name type="common">Mouse-ear cress</name>
    <dbReference type="NCBI Taxonomy" id="3702"/>
    <lineage>
        <taxon>Eukaryota</taxon>
        <taxon>Viridiplantae</taxon>
        <taxon>Streptophyta</taxon>
        <taxon>Embryophyta</taxon>
        <taxon>Tracheophyta</taxon>
        <taxon>Spermatophyta</taxon>
        <taxon>Magnoliopsida</taxon>
        <taxon>eudicotyledons</taxon>
        <taxon>Gunneridae</taxon>
        <taxon>Pentapetalae</taxon>
        <taxon>rosids</taxon>
        <taxon>malvids</taxon>
        <taxon>Brassicales</taxon>
        <taxon>Brassicaceae</taxon>
        <taxon>Camelineae</taxon>
        <taxon>Arabidopsis</taxon>
    </lineage>
</organism>
<sequence>MDMIKHFLDYFSCLEELDIYVKDGRPQSPITPDSNPFNDLSGRNVKFKIRTGTPRRNANRRRRVPVSVHRRSPPTHQTNYNSPGKLATPTHRIDGVGSIPSIPTHWGLTPFFYDRIFADFLKPLLSKPGGWMPNAADPELTTTPNNETHLATTNFRRSRTTIDQRPGKRNYGALLGVHNRETHAAELLLRQSKATTTSMETNLTTVDGEE</sequence>
<proteinExistence type="predicted"/>
<gene>
    <name evidence="2" type="primary">T20N10_220</name>
</gene>